<dbReference type="EMBL" id="BPLR01005405">
    <property type="protein sequence ID" value="GIY02063.1"/>
    <property type="molecule type" value="Genomic_DNA"/>
</dbReference>
<dbReference type="Proteomes" id="UP001054945">
    <property type="component" value="Unassembled WGS sequence"/>
</dbReference>
<feature type="compositionally biased region" description="Basic and acidic residues" evidence="1">
    <location>
        <begin position="55"/>
        <end position="65"/>
    </location>
</feature>
<evidence type="ECO:0000313" key="3">
    <source>
        <dbReference type="Proteomes" id="UP001054945"/>
    </source>
</evidence>
<organism evidence="2 3">
    <name type="scientific">Caerostris extrusa</name>
    <name type="common">Bark spider</name>
    <name type="synonym">Caerostris bankana</name>
    <dbReference type="NCBI Taxonomy" id="172846"/>
    <lineage>
        <taxon>Eukaryota</taxon>
        <taxon>Metazoa</taxon>
        <taxon>Ecdysozoa</taxon>
        <taxon>Arthropoda</taxon>
        <taxon>Chelicerata</taxon>
        <taxon>Arachnida</taxon>
        <taxon>Araneae</taxon>
        <taxon>Araneomorphae</taxon>
        <taxon>Entelegynae</taxon>
        <taxon>Araneoidea</taxon>
        <taxon>Araneidae</taxon>
        <taxon>Caerostris</taxon>
    </lineage>
</organism>
<sequence length="127" mass="13978">MLCAEPYQGNKHTERKKKSAIHPHLSSGQPPIKEEIRSKRDTKANRAGSHGRGQIKREEPPEGKKQCAPGIESGRRKAVSFLLSSCHKHDSISDAVIKRGDSFGQTDPRDNSNGNKGVWGWVIVRGG</sequence>
<reference evidence="2 3" key="1">
    <citation type="submission" date="2021-06" db="EMBL/GenBank/DDBJ databases">
        <title>Caerostris extrusa draft genome.</title>
        <authorList>
            <person name="Kono N."/>
            <person name="Arakawa K."/>
        </authorList>
    </citation>
    <scope>NUCLEOTIDE SEQUENCE [LARGE SCALE GENOMIC DNA]</scope>
</reference>
<proteinExistence type="predicted"/>
<feature type="region of interest" description="Disordered" evidence="1">
    <location>
        <begin position="1"/>
        <end position="73"/>
    </location>
</feature>
<name>A0AAV4PWW4_CAEEX</name>
<feature type="compositionally biased region" description="Basic and acidic residues" evidence="1">
    <location>
        <begin position="32"/>
        <end position="44"/>
    </location>
</feature>
<accession>A0AAV4PWW4</accession>
<comment type="caution">
    <text evidence="2">The sequence shown here is derived from an EMBL/GenBank/DDBJ whole genome shotgun (WGS) entry which is preliminary data.</text>
</comment>
<dbReference type="AlphaFoldDB" id="A0AAV4PWW4"/>
<protein>
    <submittedName>
        <fullName evidence="2">Uncharacterized protein</fullName>
    </submittedName>
</protein>
<evidence type="ECO:0000256" key="1">
    <source>
        <dbReference type="SAM" id="MobiDB-lite"/>
    </source>
</evidence>
<keyword evidence="3" id="KW-1185">Reference proteome</keyword>
<evidence type="ECO:0000313" key="2">
    <source>
        <dbReference type="EMBL" id="GIY02063.1"/>
    </source>
</evidence>
<gene>
    <name evidence="2" type="ORF">CEXT_768701</name>
</gene>